<name>A0A221T326_9DEIO</name>
<dbReference type="RefSeq" id="WP_027462703.1">
    <property type="nucleotide sequence ID" value="NZ_CP021084.1"/>
</dbReference>
<dbReference type="InterPro" id="IPR018777">
    <property type="entry name" value="Replication_initiator_prot_A"/>
</dbReference>
<keyword evidence="2" id="KW-1185">Reference proteome</keyword>
<organism evidence="1 2">
    <name type="scientific">Deinococcus ficus</name>
    <dbReference type="NCBI Taxonomy" id="317577"/>
    <lineage>
        <taxon>Bacteria</taxon>
        <taxon>Thermotogati</taxon>
        <taxon>Deinococcota</taxon>
        <taxon>Deinococci</taxon>
        <taxon>Deinococcales</taxon>
        <taxon>Deinococcaceae</taxon>
        <taxon>Deinococcus</taxon>
    </lineage>
</organism>
<dbReference type="Pfam" id="PF10134">
    <property type="entry name" value="RPA"/>
    <property type="match status" value="1"/>
</dbReference>
<dbReference type="EMBL" id="CP021084">
    <property type="protein sequence ID" value="ASN83260.1"/>
    <property type="molecule type" value="Genomic_DNA"/>
</dbReference>
<keyword evidence="1" id="KW-0614">Plasmid</keyword>
<dbReference type="AlphaFoldDB" id="A0A221T326"/>
<evidence type="ECO:0000313" key="2">
    <source>
        <dbReference type="Proteomes" id="UP000259030"/>
    </source>
</evidence>
<evidence type="ECO:0000313" key="1">
    <source>
        <dbReference type="EMBL" id="ASN83260.1"/>
    </source>
</evidence>
<sequence length="475" mass="51958">MDSPGDQDTMRGHDEWNAATLNLIPAQERLPEGLLRLERPILIRDGVEGKLVCIGVPGIGLARGSDNDILVALINMYIDLGCPSDGVVSTTAYALLKLVGLDTSGYYYDALAQGLERVFNTTFNISEAWYDPVEKRYTTESFRIIDNLTRTHRKPRGSGMNLDSRSVLKIRLNDVLTSSIRAGYIKSLDLGLYQVLPSVGARQMYRMLDGYLAEAKLNGESMPYVKSMEMVKAAQDSGVLASRPDNMRRALERMHAPLLKHNYLAKVDFVGRGLKTRVHYTFSHGMPAALPSAASADPELVALLTARGVHAGRASSFVLLLGDQVLPVVEKFDRQLKLNEQKGSPINNKGAYMARLLDEAASIAREAETTAVVAKKANKAATARPAPVPASAAVPEPEVDEDERLAALDPEAAYDILLPGFMLKMLQARGMAIEDADMLRARFVARQITVKDLRAFKNAVLLQGEAVQTALQNLP</sequence>
<proteinExistence type="predicted"/>
<dbReference type="Proteomes" id="UP000259030">
    <property type="component" value="Plasmid pDFI3"/>
</dbReference>
<evidence type="ECO:0008006" key="3">
    <source>
        <dbReference type="Google" id="ProtNLM"/>
    </source>
</evidence>
<reference evidence="1 2" key="1">
    <citation type="submission" date="2017-05" db="EMBL/GenBank/DDBJ databases">
        <title>The complete genome sequence of Deinococcus ficus isolated from the rhizosphere of the Ficus religiosa L. in Taiwan.</title>
        <authorList>
            <person name="Wu K.-M."/>
            <person name="Liao T.-L."/>
            <person name="Liu Y.-M."/>
            <person name="Young C.-C."/>
            <person name="Tsai S.-F."/>
        </authorList>
    </citation>
    <scope>NUCLEOTIDE SEQUENCE [LARGE SCALE GENOMIC DNA]</scope>
    <source>
        <strain evidence="1 2">CC-FR2-10</strain>
        <plasmid evidence="2">pdfi3</plasmid>
    </source>
</reference>
<gene>
    <name evidence="1" type="ORF">DFI_18860</name>
</gene>
<dbReference type="KEGG" id="dfc:DFI_18860"/>
<protein>
    <recommendedName>
        <fullName evidence="3">Plasmid replication initiator protein</fullName>
    </recommendedName>
</protein>
<accession>A0A221T326</accession>
<geneLocation type="plasmid" evidence="2">
    <name>pdfi3</name>
</geneLocation>